<feature type="chain" id="PRO_5035773296" evidence="4">
    <location>
        <begin position="20"/>
        <end position="413"/>
    </location>
</feature>
<comment type="caution">
    <text evidence="5">The sequence shown here is derived from an EMBL/GenBank/DDBJ whole genome shotgun (WGS) entry which is preliminary data.</text>
</comment>
<dbReference type="GO" id="GO:0031012">
    <property type="term" value="C:extracellular matrix"/>
    <property type="evidence" value="ECO:0007669"/>
    <property type="project" value="TreeGrafter"/>
</dbReference>
<evidence type="ECO:0000256" key="3">
    <source>
        <dbReference type="PROSITE-ProRule" id="PRU00497"/>
    </source>
</evidence>
<evidence type="ECO:0000256" key="2">
    <source>
        <dbReference type="ARBA" id="ARBA00022729"/>
    </source>
</evidence>
<dbReference type="OrthoDB" id="6627027at2759"/>
<dbReference type="EMBL" id="CADEBD010000314">
    <property type="protein sequence ID" value="CAB3243181.1"/>
    <property type="molecule type" value="Genomic_DNA"/>
</dbReference>
<evidence type="ECO:0000256" key="4">
    <source>
        <dbReference type="SAM" id="SignalP"/>
    </source>
</evidence>
<feature type="signal peptide" evidence="4">
    <location>
        <begin position="1"/>
        <end position="19"/>
    </location>
</feature>
<accession>A0A8S1AC91</accession>
<dbReference type="GO" id="GO:0042302">
    <property type="term" value="F:structural constituent of cuticle"/>
    <property type="evidence" value="ECO:0007669"/>
    <property type="project" value="UniProtKB-UniRule"/>
</dbReference>
<dbReference type="InterPro" id="IPR031311">
    <property type="entry name" value="CHIT_BIND_RR_consensus"/>
</dbReference>
<dbReference type="AlphaFoldDB" id="A0A8S1AC91"/>
<evidence type="ECO:0000313" key="6">
    <source>
        <dbReference type="Proteomes" id="UP000494256"/>
    </source>
</evidence>
<dbReference type="GO" id="GO:0005615">
    <property type="term" value="C:extracellular space"/>
    <property type="evidence" value="ECO:0007669"/>
    <property type="project" value="TreeGrafter"/>
</dbReference>
<dbReference type="PROSITE" id="PS00233">
    <property type="entry name" value="CHIT_BIND_RR_1"/>
    <property type="match status" value="1"/>
</dbReference>
<organism evidence="5 6">
    <name type="scientific">Arctia plantaginis</name>
    <name type="common">Wood tiger moth</name>
    <name type="synonym">Phalaena plantaginis</name>
    <dbReference type="NCBI Taxonomy" id="874455"/>
    <lineage>
        <taxon>Eukaryota</taxon>
        <taxon>Metazoa</taxon>
        <taxon>Ecdysozoa</taxon>
        <taxon>Arthropoda</taxon>
        <taxon>Hexapoda</taxon>
        <taxon>Insecta</taxon>
        <taxon>Pterygota</taxon>
        <taxon>Neoptera</taxon>
        <taxon>Endopterygota</taxon>
        <taxon>Lepidoptera</taxon>
        <taxon>Glossata</taxon>
        <taxon>Ditrysia</taxon>
        <taxon>Noctuoidea</taxon>
        <taxon>Erebidae</taxon>
        <taxon>Arctiinae</taxon>
        <taxon>Arctia</taxon>
    </lineage>
</organism>
<evidence type="ECO:0000256" key="1">
    <source>
        <dbReference type="ARBA" id="ARBA00022460"/>
    </source>
</evidence>
<protein>
    <submittedName>
        <fullName evidence="5">Uncharacterized protein</fullName>
    </submittedName>
</protein>
<dbReference type="Pfam" id="PF00379">
    <property type="entry name" value="Chitin_bind_4"/>
    <property type="match status" value="1"/>
</dbReference>
<keyword evidence="1 3" id="KW-0193">Cuticle</keyword>
<proteinExistence type="predicted"/>
<name>A0A8S1AC91_ARCPL</name>
<evidence type="ECO:0000313" key="5">
    <source>
        <dbReference type="EMBL" id="CAB3243181.1"/>
    </source>
</evidence>
<reference evidence="5 6" key="1">
    <citation type="submission" date="2020-04" db="EMBL/GenBank/DDBJ databases">
        <authorList>
            <person name="Wallbank WR R."/>
            <person name="Pardo Diaz C."/>
            <person name="Kozak K."/>
            <person name="Martin S."/>
            <person name="Jiggins C."/>
            <person name="Moest M."/>
            <person name="Warren A I."/>
            <person name="Byers J.R.P. K."/>
            <person name="Montejo-Kovacevich G."/>
            <person name="Yen C E."/>
        </authorList>
    </citation>
    <scope>NUCLEOTIDE SEQUENCE [LARGE SCALE GENOMIC DNA]</scope>
</reference>
<dbReference type="PANTHER" id="PTHR12236">
    <property type="entry name" value="STRUCTURAL CONTITUENT OF CUTICLE"/>
    <property type="match status" value="1"/>
</dbReference>
<dbReference type="PANTHER" id="PTHR12236:SF95">
    <property type="entry name" value="CUTICULAR PROTEIN 76BD, ISOFORM C-RELATED"/>
    <property type="match status" value="1"/>
</dbReference>
<sequence>MDKTFVILVLLAKLLVINCQERKFIDEKVEETPDNGKSSYSFSYGVSDGRTGDIKTVWESRDGDTVKGHYSVVEPDGSTRTVKYAAGPNTGFQAIVNTENGVPSDETERSSKEAKSISNYDRYYDFPEGSVDVDYYEKEKRKSRIPNASSSEYGQYFNKKRLKHPSYMDDTLDSEPSDYTHSITIRHPHDDSSDIQPLSHVGYTFDPNCKTKTRKESYGNRDHSYSNIVGLELNKKYPQVPVDSYRDNYDKYAESSYDYNRYVKQSDNGRYRGHKYEEYDPHPSGSTKYTFPVAPDAPPYEKYYPDDFLYRPNKKRPYKYREPEHRYPTIGENLEDYVLVPKKKLRKPTTVENYEYRVVDDEYDRPHYVSSYDDESQDDRYHSSVQESGPTEVIKKIVKKRKPVVNLLDIFDI</sequence>
<dbReference type="PRINTS" id="PR00947">
    <property type="entry name" value="CUTICLE"/>
</dbReference>
<dbReference type="InterPro" id="IPR000618">
    <property type="entry name" value="Insect_cuticle"/>
</dbReference>
<gene>
    <name evidence="5" type="ORF">APLA_LOCUS10259</name>
</gene>
<keyword evidence="2 4" id="KW-0732">Signal</keyword>
<dbReference type="Proteomes" id="UP000494256">
    <property type="component" value="Unassembled WGS sequence"/>
</dbReference>
<dbReference type="InterPro" id="IPR051217">
    <property type="entry name" value="Insect_Cuticle_Struc_Prot"/>
</dbReference>
<dbReference type="PROSITE" id="PS51155">
    <property type="entry name" value="CHIT_BIND_RR_2"/>
    <property type="match status" value="1"/>
</dbReference>